<dbReference type="InterPro" id="IPR012340">
    <property type="entry name" value="NA-bd_OB-fold"/>
</dbReference>
<accession>A0ABS0L4M8</accession>
<dbReference type="PROSITE" id="PS50935">
    <property type="entry name" value="SSB"/>
    <property type="match status" value="1"/>
</dbReference>
<evidence type="ECO:0000256" key="1">
    <source>
        <dbReference type="ARBA" id="ARBA00023125"/>
    </source>
</evidence>
<evidence type="ECO:0000256" key="2">
    <source>
        <dbReference type="PIRNR" id="PIRNR002070"/>
    </source>
</evidence>
<gene>
    <name evidence="5" type="ORF">I5L79_16030</name>
</gene>
<evidence type="ECO:0000313" key="6">
    <source>
        <dbReference type="Proteomes" id="UP000601099"/>
    </source>
</evidence>
<keyword evidence="1 2" id="KW-0238">DNA-binding</keyword>
<proteinExistence type="predicted"/>
<evidence type="ECO:0000256" key="4">
    <source>
        <dbReference type="SAM" id="MobiDB-lite"/>
    </source>
</evidence>
<dbReference type="Proteomes" id="UP000601099">
    <property type="component" value="Unassembled WGS sequence"/>
</dbReference>
<dbReference type="SUPFAM" id="SSF50249">
    <property type="entry name" value="Nucleic acid-binding proteins"/>
    <property type="match status" value="1"/>
</dbReference>
<name>A0ABS0L4M8_9BACT</name>
<dbReference type="EMBL" id="JADWYK010000010">
    <property type="protein sequence ID" value="MBG8555063.1"/>
    <property type="molecule type" value="Genomic_DNA"/>
</dbReference>
<evidence type="ECO:0000313" key="5">
    <source>
        <dbReference type="EMBL" id="MBG8555063.1"/>
    </source>
</evidence>
<comment type="caution">
    <text evidence="5">The sequence shown here is derived from an EMBL/GenBank/DDBJ whole genome shotgun (WGS) entry which is preliminary data.</text>
</comment>
<reference evidence="5 6" key="1">
    <citation type="submission" date="2020-11" db="EMBL/GenBank/DDBJ databases">
        <title>Hymenobacter sp.</title>
        <authorList>
            <person name="Kim M.K."/>
        </authorList>
    </citation>
    <scope>NUCLEOTIDE SEQUENCE [LARGE SCALE GENOMIC DNA]</scope>
    <source>
        <strain evidence="5 6">BT594</strain>
    </source>
</reference>
<feature type="region of interest" description="Disordered" evidence="4">
    <location>
        <begin position="107"/>
        <end position="132"/>
    </location>
</feature>
<dbReference type="InterPro" id="IPR000424">
    <property type="entry name" value="Primosome_PriB/ssb"/>
</dbReference>
<organism evidence="5 6">
    <name type="scientific">Hymenobacter guriensis</name>
    <dbReference type="NCBI Taxonomy" id="2793065"/>
    <lineage>
        <taxon>Bacteria</taxon>
        <taxon>Pseudomonadati</taxon>
        <taxon>Bacteroidota</taxon>
        <taxon>Cytophagia</taxon>
        <taxon>Cytophagales</taxon>
        <taxon>Hymenobacteraceae</taxon>
        <taxon>Hymenobacter</taxon>
    </lineage>
</organism>
<dbReference type="Gene3D" id="2.40.50.140">
    <property type="entry name" value="Nucleic acid-binding proteins"/>
    <property type="match status" value="1"/>
</dbReference>
<dbReference type="RefSeq" id="WP_196956083.1">
    <property type="nucleotide sequence ID" value="NZ_JADWYK010000010.1"/>
</dbReference>
<dbReference type="InterPro" id="IPR011344">
    <property type="entry name" value="ssDNA-bd"/>
</dbReference>
<protein>
    <recommendedName>
        <fullName evidence="2 3">Single-stranded DNA-binding protein</fullName>
    </recommendedName>
</protein>
<dbReference type="CDD" id="cd04496">
    <property type="entry name" value="SSB_OBF"/>
    <property type="match status" value="1"/>
</dbReference>
<evidence type="ECO:0000256" key="3">
    <source>
        <dbReference type="RuleBase" id="RU000524"/>
    </source>
</evidence>
<dbReference type="Pfam" id="PF00436">
    <property type="entry name" value="SSB"/>
    <property type="match status" value="1"/>
</dbReference>
<dbReference type="PIRSF" id="PIRSF002070">
    <property type="entry name" value="SSB"/>
    <property type="match status" value="1"/>
</dbReference>
<sequence>MHQLTLTGHIGKDAIVRDAHGAKAISFSVAVNETHSKNNEKVETTTWYDCTIWRGSDEKTTIADYLKEGQQVLIQGKPKPGVYKNAQGDWVPTIEVRVTSYELLGRKPASQSTEASAEYEAAGGFIADDSKR</sequence>
<keyword evidence="6" id="KW-1185">Reference proteome</keyword>
<dbReference type="NCBIfam" id="TIGR00621">
    <property type="entry name" value="ssb"/>
    <property type="match status" value="1"/>
</dbReference>
<dbReference type="GO" id="GO:0003677">
    <property type="term" value="F:DNA binding"/>
    <property type="evidence" value="ECO:0007669"/>
    <property type="project" value="UniProtKB-KW"/>
</dbReference>